<accession>G7KQK2</accession>
<evidence type="ECO:0000313" key="3">
    <source>
        <dbReference type="Proteomes" id="UP000002051"/>
    </source>
</evidence>
<organism evidence="1 3">
    <name type="scientific">Medicago truncatula</name>
    <name type="common">Barrel medic</name>
    <name type="synonym">Medicago tribuloides</name>
    <dbReference type="NCBI Taxonomy" id="3880"/>
    <lineage>
        <taxon>Eukaryota</taxon>
        <taxon>Viridiplantae</taxon>
        <taxon>Streptophyta</taxon>
        <taxon>Embryophyta</taxon>
        <taxon>Tracheophyta</taxon>
        <taxon>Spermatophyta</taxon>
        <taxon>Magnoliopsida</taxon>
        <taxon>eudicotyledons</taxon>
        <taxon>Gunneridae</taxon>
        <taxon>Pentapetalae</taxon>
        <taxon>rosids</taxon>
        <taxon>fabids</taxon>
        <taxon>Fabales</taxon>
        <taxon>Fabaceae</taxon>
        <taxon>Papilionoideae</taxon>
        <taxon>50 kb inversion clade</taxon>
        <taxon>NPAAA clade</taxon>
        <taxon>Hologalegina</taxon>
        <taxon>IRL clade</taxon>
        <taxon>Trifolieae</taxon>
        <taxon>Medicago</taxon>
    </lineage>
</organism>
<evidence type="ECO:0000313" key="2">
    <source>
        <dbReference type="EnsemblPlants" id="AES80330"/>
    </source>
</evidence>
<dbReference type="EMBL" id="CM001223">
    <property type="protein sequence ID" value="AES80330.2"/>
    <property type="molecule type" value="Genomic_DNA"/>
</dbReference>
<dbReference type="GO" id="GO:0016301">
    <property type="term" value="F:kinase activity"/>
    <property type="evidence" value="ECO:0007669"/>
    <property type="project" value="UniProtKB-KW"/>
</dbReference>
<gene>
    <name evidence="1" type="ordered locus">MTR_7g079390</name>
</gene>
<dbReference type="PaxDb" id="3880-AES80330"/>
<dbReference type="Proteomes" id="UP000002051">
    <property type="component" value="Unassembled WGS sequence"/>
</dbReference>
<dbReference type="HOGENOM" id="CLU_2472503_0_0_1"/>
<dbReference type="AlphaFoldDB" id="G7KQK2"/>
<keyword evidence="3" id="KW-1185">Reference proteome</keyword>
<proteinExistence type="predicted"/>
<reference evidence="1 3" key="1">
    <citation type="journal article" date="2011" name="Nature">
        <title>The Medicago genome provides insight into the evolution of rhizobial symbioses.</title>
        <authorList>
            <person name="Young N.D."/>
            <person name="Debelle F."/>
            <person name="Oldroyd G.E."/>
            <person name="Geurts R."/>
            <person name="Cannon S.B."/>
            <person name="Udvardi M.K."/>
            <person name="Benedito V.A."/>
            <person name="Mayer K.F."/>
            <person name="Gouzy J."/>
            <person name="Schoof H."/>
            <person name="Van de Peer Y."/>
            <person name="Proost S."/>
            <person name="Cook D.R."/>
            <person name="Meyers B.C."/>
            <person name="Spannagl M."/>
            <person name="Cheung F."/>
            <person name="De Mita S."/>
            <person name="Krishnakumar V."/>
            <person name="Gundlach H."/>
            <person name="Zhou S."/>
            <person name="Mudge J."/>
            <person name="Bharti A.K."/>
            <person name="Murray J.D."/>
            <person name="Naoumkina M.A."/>
            <person name="Rosen B."/>
            <person name="Silverstein K.A."/>
            <person name="Tang H."/>
            <person name="Rombauts S."/>
            <person name="Zhao P.X."/>
            <person name="Zhou P."/>
            <person name="Barbe V."/>
            <person name="Bardou P."/>
            <person name="Bechner M."/>
            <person name="Bellec A."/>
            <person name="Berger A."/>
            <person name="Berges H."/>
            <person name="Bidwell S."/>
            <person name="Bisseling T."/>
            <person name="Choisne N."/>
            <person name="Couloux A."/>
            <person name="Denny R."/>
            <person name="Deshpande S."/>
            <person name="Dai X."/>
            <person name="Doyle J.J."/>
            <person name="Dudez A.M."/>
            <person name="Farmer A.D."/>
            <person name="Fouteau S."/>
            <person name="Franken C."/>
            <person name="Gibelin C."/>
            <person name="Gish J."/>
            <person name="Goldstein S."/>
            <person name="Gonzalez A.J."/>
            <person name="Green P.J."/>
            <person name="Hallab A."/>
            <person name="Hartog M."/>
            <person name="Hua A."/>
            <person name="Humphray S.J."/>
            <person name="Jeong D.H."/>
            <person name="Jing Y."/>
            <person name="Jocker A."/>
            <person name="Kenton S.M."/>
            <person name="Kim D.J."/>
            <person name="Klee K."/>
            <person name="Lai H."/>
            <person name="Lang C."/>
            <person name="Lin S."/>
            <person name="Macmil S.L."/>
            <person name="Magdelenat G."/>
            <person name="Matthews L."/>
            <person name="McCorrison J."/>
            <person name="Monaghan E.L."/>
            <person name="Mun J.H."/>
            <person name="Najar F.Z."/>
            <person name="Nicholson C."/>
            <person name="Noirot C."/>
            <person name="O'Bleness M."/>
            <person name="Paule C.R."/>
            <person name="Poulain J."/>
            <person name="Prion F."/>
            <person name="Qin B."/>
            <person name="Qu C."/>
            <person name="Retzel E.F."/>
            <person name="Riddle C."/>
            <person name="Sallet E."/>
            <person name="Samain S."/>
            <person name="Samson N."/>
            <person name="Sanders I."/>
            <person name="Saurat O."/>
            <person name="Scarpelli C."/>
            <person name="Schiex T."/>
            <person name="Segurens B."/>
            <person name="Severin A.J."/>
            <person name="Sherrier D.J."/>
            <person name="Shi R."/>
            <person name="Sims S."/>
            <person name="Singer S.R."/>
            <person name="Sinharoy S."/>
            <person name="Sterck L."/>
            <person name="Viollet A."/>
            <person name="Wang B.B."/>
            <person name="Wang K."/>
            <person name="Wang M."/>
            <person name="Wang X."/>
            <person name="Warfsmann J."/>
            <person name="Weissenbach J."/>
            <person name="White D.D."/>
            <person name="White J.D."/>
            <person name="Wiley G.B."/>
            <person name="Wincker P."/>
            <person name="Xing Y."/>
            <person name="Yang L."/>
            <person name="Yao Z."/>
            <person name="Ying F."/>
            <person name="Zhai J."/>
            <person name="Zhou L."/>
            <person name="Zuber A."/>
            <person name="Denarie J."/>
            <person name="Dixon R.A."/>
            <person name="May G.D."/>
            <person name="Schwartz D.C."/>
            <person name="Rogers J."/>
            <person name="Quetier F."/>
            <person name="Town C.D."/>
            <person name="Roe B.A."/>
        </authorList>
    </citation>
    <scope>NUCLEOTIDE SEQUENCE [LARGE SCALE GENOMIC DNA]</scope>
    <source>
        <strain evidence="1">A17</strain>
        <strain evidence="2 3">cv. Jemalong A17</strain>
    </source>
</reference>
<name>G7KQK2_MEDTR</name>
<keyword evidence="1" id="KW-0675">Receptor</keyword>
<reference evidence="2" key="3">
    <citation type="submission" date="2015-04" db="UniProtKB">
        <authorList>
            <consortium name="EnsemblPlants"/>
        </authorList>
    </citation>
    <scope>IDENTIFICATION</scope>
    <source>
        <strain evidence="2">cv. Jemalong A17</strain>
    </source>
</reference>
<reference evidence="1 3" key="2">
    <citation type="journal article" date="2014" name="BMC Genomics">
        <title>An improved genome release (version Mt4.0) for the model legume Medicago truncatula.</title>
        <authorList>
            <person name="Tang H."/>
            <person name="Krishnakumar V."/>
            <person name="Bidwell S."/>
            <person name="Rosen B."/>
            <person name="Chan A."/>
            <person name="Zhou S."/>
            <person name="Gentzbittel L."/>
            <person name="Childs K.L."/>
            <person name="Yandell M."/>
            <person name="Gundlach H."/>
            <person name="Mayer K.F."/>
            <person name="Schwartz D.C."/>
            <person name="Town C.D."/>
        </authorList>
    </citation>
    <scope>GENOME REANNOTATION</scope>
    <source>
        <strain evidence="2 3">cv. Jemalong A17</strain>
    </source>
</reference>
<protein>
    <submittedName>
        <fullName evidence="1">LysM type receptor kinase, putative</fullName>
    </submittedName>
</protein>
<accession>A0A0C3W9N0</accession>
<dbReference type="EnsemblPlants" id="AES80330">
    <property type="protein sequence ID" value="AES80330"/>
    <property type="gene ID" value="MTR_7g079390"/>
</dbReference>
<sequence>MEATYFLRYKFSSYGKGEKAKLFIAEELQRATDSYNQSWRVKKSKQLDRNQIEAFVKVFILSQINSMNYFETYPSEITVYRVFAFILW</sequence>
<keyword evidence="1" id="KW-0808">Transferase</keyword>
<evidence type="ECO:0000313" key="1">
    <source>
        <dbReference type="EMBL" id="AES80330.2"/>
    </source>
</evidence>
<keyword evidence="1" id="KW-0418">Kinase</keyword>